<reference evidence="1" key="1">
    <citation type="submission" date="2014-07" db="EMBL/GenBank/DDBJ databases">
        <authorList>
            <person name="Martin A.A"/>
            <person name="De Silva N."/>
        </authorList>
    </citation>
    <scope>NUCLEOTIDE SEQUENCE</scope>
</reference>
<dbReference type="WBParaSite" id="SVE_0356300.1">
    <property type="protein sequence ID" value="SVE_0356300.1"/>
    <property type="gene ID" value="SVE_0356300"/>
</dbReference>
<proteinExistence type="predicted"/>
<protein>
    <submittedName>
        <fullName evidence="2">SCP domain-containing protein</fullName>
    </submittedName>
</protein>
<evidence type="ECO:0000313" key="2">
    <source>
        <dbReference type="WBParaSite" id="SVE_0356300.1"/>
    </source>
</evidence>
<keyword evidence="1" id="KW-1185">Reference proteome</keyword>
<sequence length="94" mass="11074">MKNITVPLYDACHEMLKAYRGTGRYYTLGSFPYIEIYSKVLTFQMYNHFVSPDKGAEFYIGDCACLDYKCERFKAVCIYTYWLGCKVWGNHQMC</sequence>
<dbReference type="Proteomes" id="UP000035680">
    <property type="component" value="Unassembled WGS sequence"/>
</dbReference>
<dbReference type="AlphaFoldDB" id="A0A0K0F428"/>
<reference evidence="2" key="2">
    <citation type="submission" date="2015-08" db="UniProtKB">
        <authorList>
            <consortium name="WormBaseParasite"/>
        </authorList>
    </citation>
    <scope>IDENTIFICATION</scope>
</reference>
<evidence type="ECO:0000313" key="1">
    <source>
        <dbReference type="Proteomes" id="UP000035680"/>
    </source>
</evidence>
<name>A0A0K0F428_STRVS</name>
<accession>A0A0K0F428</accession>
<organism evidence="1 2">
    <name type="scientific">Strongyloides venezuelensis</name>
    <name type="common">Threadworm</name>
    <dbReference type="NCBI Taxonomy" id="75913"/>
    <lineage>
        <taxon>Eukaryota</taxon>
        <taxon>Metazoa</taxon>
        <taxon>Ecdysozoa</taxon>
        <taxon>Nematoda</taxon>
        <taxon>Chromadorea</taxon>
        <taxon>Rhabditida</taxon>
        <taxon>Tylenchina</taxon>
        <taxon>Panagrolaimomorpha</taxon>
        <taxon>Strongyloidoidea</taxon>
        <taxon>Strongyloididae</taxon>
        <taxon>Strongyloides</taxon>
    </lineage>
</organism>